<organism evidence="2 3">
    <name type="scientific">Skermanella aerolata</name>
    <dbReference type="NCBI Taxonomy" id="393310"/>
    <lineage>
        <taxon>Bacteria</taxon>
        <taxon>Pseudomonadati</taxon>
        <taxon>Pseudomonadota</taxon>
        <taxon>Alphaproteobacteria</taxon>
        <taxon>Rhodospirillales</taxon>
        <taxon>Azospirillaceae</taxon>
        <taxon>Skermanella</taxon>
    </lineage>
</organism>
<keyword evidence="3" id="KW-1185">Reference proteome</keyword>
<feature type="compositionally biased region" description="Polar residues" evidence="1">
    <location>
        <begin position="36"/>
        <end position="46"/>
    </location>
</feature>
<dbReference type="Proteomes" id="UP000321523">
    <property type="component" value="Unassembled WGS sequence"/>
</dbReference>
<evidence type="ECO:0000313" key="2">
    <source>
        <dbReference type="EMBL" id="GEO37833.1"/>
    </source>
</evidence>
<feature type="region of interest" description="Disordered" evidence="1">
    <location>
        <begin position="1"/>
        <end position="52"/>
    </location>
</feature>
<feature type="compositionally biased region" description="Basic and acidic residues" evidence="1">
    <location>
        <begin position="1"/>
        <end position="11"/>
    </location>
</feature>
<protein>
    <submittedName>
        <fullName evidence="2">Uncharacterized protein</fullName>
    </submittedName>
</protein>
<evidence type="ECO:0000256" key="1">
    <source>
        <dbReference type="SAM" id="MobiDB-lite"/>
    </source>
</evidence>
<sequence length="52" mass="5532">MRSGDFTDAHAADGPGQDVKKVGGGMTGHFDPALSVDQNQRVSNRLQYAAKE</sequence>
<reference evidence="2 3" key="1">
    <citation type="submission" date="2019-07" db="EMBL/GenBank/DDBJ databases">
        <title>Whole genome shotgun sequence of Skermanella aerolata NBRC 106429.</title>
        <authorList>
            <person name="Hosoyama A."/>
            <person name="Uohara A."/>
            <person name="Ohji S."/>
            <person name="Ichikawa N."/>
        </authorList>
    </citation>
    <scope>NUCLEOTIDE SEQUENCE [LARGE SCALE GENOMIC DNA]</scope>
    <source>
        <strain evidence="2 3">NBRC 106429</strain>
    </source>
</reference>
<dbReference type="AlphaFoldDB" id="A0A512DMX9"/>
<accession>A0A512DMX9</accession>
<gene>
    <name evidence="2" type="ORF">SAE02_19810</name>
</gene>
<dbReference type="EMBL" id="BJYZ01000007">
    <property type="protein sequence ID" value="GEO37833.1"/>
    <property type="molecule type" value="Genomic_DNA"/>
</dbReference>
<comment type="caution">
    <text evidence="2">The sequence shown here is derived from an EMBL/GenBank/DDBJ whole genome shotgun (WGS) entry which is preliminary data.</text>
</comment>
<name>A0A512DMX9_9PROT</name>
<proteinExistence type="predicted"/>
<evidence type="ECO:0000313" key="3">
    <source>
        <dbReference type="Proteomes" id="UP000321523"/>
    </source>
</evidence>